<dbReference type="AlphaFoldDB" id="A0A078BAR7"/>
<name>A0A078BAR7_STYLE</name>
<dbReference type="PROSITE" id="PS50090">
    <property type="entry name" value="MYB_LIKE"/>
    <property type="match status" value="1"/>
</dbReference>
<evidence type="ECO:0000256" key="2">
    <source>
        <dbReference type="SAM" id="MobiDB-lite"/>
    </source>
</evidence>
<dbReference type="SUPFAM" id="SSF46689">
    <property type="entry name" value="Homeodomain-like"/>
    <property type="match status" value="1"/>
</dbReference>
<dbReference type="SMART" id="SM00717">
    <property type="entry name" value="SANT"/>
    <property type="match status" value="1"/>
</dbReference>
<protein>
    <recommendedName>
        <fullName evidence="3">Myb-like domain-containing protein</fullName>
    </recommendedName>
</protein>
<feature type="region of interest" description="Disordered" evidence="2">
    <location>
        <begin position="140"/>
        <end position="164"/>
    </location>
</feature>
<gene>
    <name evidence="4" type="primary">Contig15767.g16805</name>
    <name evidence="4" type="ORF">STYLEM_19494</name>
</gene>
<sequence length="1023" mass="118343">MPTSCQSKDSLLGQSDRARFSSALQSLAYIFDTGKCLPQYKERLAENFDFSSFQSHDSYISRPEQVIMKLKLMKMEYRQGRVREQEENQRKSKMMRFEASTLENAQVDFTLIKSTKKYDLNIKPKSLRIFIFPHQEQSRGAEKAYGKNKKRNKKRKSKLSKSIATKGFKKPKLANLKKNKLGKRKLDIKKKIQNGFDFISQPLKALGLPPKQGRPAKDATRLGFGGLGQDLRNPRSSGLGELVNKRALTSLIQGHDAYYGQQISPFATQTLSSLQRQDKPQIQSFQLKRSDKFEREKQLLLILDDMLEQIKHFSLEDKIVDFIKISENLQHYNLSPKICIRWWDNLKKKLKDLYKRENEFQALCRNEVNVDFWTETIHMFKLRIKAYENTINKNIQDPNPEEQSSLQEISQSKMNEMTLFKKEEDRFEDMIQSYFQLFDQPNKFVQVMEDLQLKVNDSSDIVQQIDKNNKQEEKITQIDNILSELLAEIQDIELEREDQVQSFKSITNQNQQVNQENNQSLNVETLPWTNQEISSLIRGVFRFGENEWSELLEDIDVHQTRTANQIALKWRQIKQIMRKDIKRVLQETKFDKIITKHEWMIAALELLEQDQPNLRDESPSQLYEVLFIDPSKLTPYQYSQLEQQRQQQKNQDQSSNIKKLKFKQFGSNIDLIKNALQSVAGDMSMEENKEFSKLHQDQQITQGVIDLKEFAPHLLDSNTNLKRSYSLNSAMPGGVGVGQNQQTTTGGSAKDQEFVKIIQQLYQQQTSDSMKFLNPGFTNQIQGHRMYSNFAFGDNNLLMQPPQNQIIPKQFPENINDKAKSYNQLLNNRRDQTSTSIQQTSSLPNGVLEFQAPQKKINDDSLNLKKLLLQNNLQRQQQIQHQQRNMPAPIESHVNNVNPEPPVIKPNTLKYVAPPHIQKESGGMNGHASPKFDKASSIGQGGTVFSKPQLTHSKSFGQGNTIINNYFIQNNIQVSNYQSFYHSGNPLIGNIQQNLNGINSQNIKGKDQVHKQSNQGHQNDKNK</sequence>
<feature type="coiled-coil region" evidence="1">
    <location>
        <begin position="468"/>
        <end position="502"/>
    </location>
</feature>
<proteinExistence type="predicted"/>
<evidence type="ECO:0000313" key="4">
    <source>
        <dbReference type="EMBL" id="CDW90352.1"/>
    </source>
</evidence>
<dbReference type="Proteomes" id="UP000039865">
    <property type="component" value="Unassembled WGS sequence"/>
</dbReference>
<dbReference type="InterPro" id="IPR009057">
    <property type="entry name" value="Homeodomain-like_sf"/>
</dbReference>
<feature type="domain" description="Myb-like" evidence="3">
    <location>
        <begin position="527"/>
        <end position="574"/>
    </location>
</feature>
<evidence type="ECO:0000259" key="3">
    <source>
        <dbReference type="PROSITE" id="PS50090"/>
    </source>
</evidence>
<keyword evidence="5" id="KW-1185">Reference proteome</keyword>
<evidence type="ECO:0000313" key="5">
    <source>
        <dbReference type="Proteomes" id="UP000039865"/>
    </source>
</evidence>
<dbReference type="InParanoid" id="A0A078BAR7"/>
<dbReference type="InterPro" id="IPR001005">
    <property type="entry name" value="SANT/Myb"/>
</dbReference>
<dbReference type="EMBL" id="CCKQ01018396">
    <property type="protein sequence ID" value="CDW90352.1"/>
    <property type="molecule type" value="Genomic_DNA"/>
</dbReference>
<dbReference type="Gene3D" id="1.10.10.60">
    <property type="entry name" value="Homeodomain-like"/>
    <property type="match status" value="1"/>
</dbReference>
<organism evidence="4 5">
    <name type="scientific">Stylonychia lemnae</name>
    <name type="common">Ciliate</name>
    <dbReference type="NCBI Taxonomy" id="5949"/>
    <lineage>
        <taxon>Eukaryota</taxon>
        <taxon>Sar</taxon>
        <taxon>Alveolata</taxon>
        <taxon>Ciliophora</taxon>
        <taxon>Intramacronucleata</taxon>
        <taxon>Spirotrichea</taxon>
        <taxon>Stichotrichia</taxon>
        <taxon>Sporadotrichida</taxon>
        <taxon>Oxytrichidae</taxon>
        <taxon>Stylonychinae</taxon>
        <taxon>Stylonychia</taxon>
    </lineage>
</organism>
<evidence type="ECO:0000256" key="1">
    <source>
        <dbReference type="SAM" id="Coils"/>
    </source>
</evidence>
<feature type="compositionally biased region" description="Basic residues" evidence="2">
    <location>
        <begin position="146"/>
        <end position="159"/>
    </location>
</feature>
<dbReference type="CDD" id="cd11660">
    <property type="entry name" value="SANT_TRF"/>
    <property type="match status" value="1"/>
</dbReference>
<dbReference type="Pfam" id="PF00249">
    <property type="entry name" value="Myb_DNA-binding"/>
    <property type="match status" value="1"/>
</dbReference>
<reference evidence="4 5" key="1">
    <citation type="submission" date="2014-06" db="EMBL/GenBank/DDBJ databases">
        <authorList>
            <person name="Swart Estienne"/>
        </authorList>
    </citation>
    <scope>NUCLEOTIDE SEQUENCE [LARGE SCALE GENOMIC DNA]</scope>
    <source>
        <strain evidence="4 5">130c</strain>
    </source>
</reference>
<accession>A0A078BAR7</accession>
<keyword evidence="1" id="KW-0175">Coiled coil</keyword>